<evidence type="ECO:0000313" key="1">
    <source>
        <dbReference type="EMBL" id="DAF97213.1"/>
    </source>
</evidence>
<sequence>MPPSEPTAQRRRPAVIEISREEAAHYAAKAMVARLVVGAVADIESERSILIPSLTLESRQAIAQEMRAIAASVDCEQSQYDLAKRALEGEAMAVERARAGVNLEPIKFPAHLMEGQDGD</sequence>
<protein>
    <submittedName>
        <fullName evidence="1">Uncharacterized protein</fullName>
    </submittedName>
</protein>
<reference evidence="1" key="1">
    <citation type="journal article" date="2021" name="Proc. Natl. Acad. Sci. U.S.A.">
        <title>A Catalog of Tens of Thousands of Viruses from Human Metagenomes Reveals Hidden Associations with Chronic Diseases.</title>
        <authorList>
            <person name="Tisza M.J."/>
            <person name="Buck C.B."/>
        </authorList>
    </citation>
    <scope>NUCLEOTIDE SEQUENCE</scope>
    <source>
        <strain evidence="1">Ctksc2</strain>
    </source>
</reference>
<name>A0A8S5URV3_9CAUD</name>
<proteinExistence type="predicted"/>
<dbReference type="EMBL" id="BK016127">
    <property type="protein sequence ID" value="DAF97213.1"/>
    <property type="molecule type" value="Genomic_DNA"/>
</dbReference>
<organism evidence="1">
    <name type="scientific">Siphoviridae sp. ctksc2</name>
    <dbReference type="NCBI Taxonomy" id="2825645"/>
    <lineage>
        <taxon>Viruses</taxon>
        <taxon>Duplodnaviria</taxon>
        <taxon>Heunggongvirae</taxon>
        <taxon>Uroviricota</taxon>
        <taxon>Caudoviricetes</taxon>
    </lineage>
</organism>
<accession>A0A8S5URV3</accession>